<organism evidence="8 9">
    <name type="scientific">Arthrobacter rhombi</name>
    <dbReference type="NCBI Taxonomy" id="71253"/>
    <lineage>
        <taxon>Bacteria</taxon>
        <taxon>Bacillati</taxon>
        <taxon>Actinomycetota</taxon>
        <taxon>Actinomycetes</taxon>
        <taxon>Micrococcales</taxon>
        <taxon>Micrococcaceae</taxon>
        <taxon>Arthrobacter</taxon>
    </lineage>
</organism>
<feature type="region of interest" description="Disordered" evidence="6">
    <location>
        <begin position="324"/>
        <end position="365"/>
    </location>
</feature>
<feature type="transmembrane region" description="Helical" evidence="7">
    <location>
        <begin position="172"/>
        <end position="193"/>
    </location>
</feature>
<dbReference type="EC" id="3.1.-.-" evidence="8"/>
<dbReference type="RefSeq" id="WP_086996562.1">
    <property type="nucleotide sequence ID" value="NZ_FUHW01000022.1"/>
</dbReference>
<sequence length="365" mass="39133">MPGHRRVEPESGTAADTAAKDRNAPSPDDARKPSAPTDLRGPSWKYVMKRSLHEFGRNKCTDQAAGLTYHAVLSIFPALLAMVSVLGVVGQAESTTKALIGFLEKFASPGVVDTLRQPIEQLTNTPSAGLALIVGILGALWSASGYTGAFGRAMNQIYDVTEGRSFFKLKPVLLLVTLVMLLVAVVVVVLLIVSGPIAQTIGDVIGLGDTAVLVWGIAKWPLAVLLVILVIAILYYGTPNVKQPKFRWLSVGSVIALVVLALATVGFFFYVSNFGNYNATYGAIGGVIVLLLWIWIANLSLLLGAVFDSEMERARQLQGGIKAERSVQLPPRDTKASDKQALVEERDVQAGSSLRHQAAREPEDS</sequence>
<keyword evidence="8" id="KW-0378">Hydrolase</keyword>
<keyword evidence="5 7" id="KW-0472">Membrane</keyword>
<dbReference type="AlphaFoldDB" id="A0A1R4FRL0"/>
<feature type="transmembrane region" description="Helical" evidence="7">
    <location>
        <begin position="213"/>
        <end position="236"/>
    </location>
</feature>
<keyword evidence="9" id="KW-1185">Reference proteome</keyword>
<feature type="transmembrane region" description="Helical" evidence="7">
    <location>
        <begin position="67"/>
        <end position="89"/>
    </location>
</feature>
<feature type="transmembrane region" description="Helical" evidence="7">
    <location>
        <begin position="283"/>
        <end position="307"/>
    </location>
</feature>
<dbReference type="InterPro" id="IPR017039">
    <property type="entry name" value="Virul_fac_BrkB"/>
</dbReference>
<evidence type="ECO:0000256" key="3">
    <source>
        <dbReference type="ARBA" id="ARBA00022692"/>
    </source>
</evidence>
<evidence type="ECO:0000256" key="7">
    <source>
        <dbReference type="SAM" id="Phobius"/>
    </source>
</evidence>
<protein>
    <submittedName>
        <fullName evidence="8">Ribonuclease BN</fullName>
        <ecNumber evidence="8">3.1.-.-</ecNumber>
    </submittedName>
</protein>
<dbReference type="PANTHER" id="PTHR30213:SF0">
    <property type="entry name" value="UPF0761 MEMBRANE PROTEIN YIHY"/>
    <property type="match status" value="1"/>
</dbReference>
<gene>
    <name evidence="8" type="ORF">FM101_05430</name>
</gene>
<dbReference type="NCBIfam" id="TIGR00765">
    <property type="entry name" value="yihY_not_rbn"/>
    <property type="match status" value="1"/>
</dbReference>
<keyword evidence="4 7" id="KW-1133">Transmembrane helix</keyword>
<evidence type="ECO:0000313" key="9">
    <source>
        <dbReference type="Proteomes" id="UP000195913"/>
    </source>
</evidence>
<dbReference type="EMBL" id="FUHW01000022">
    <property type="protein sequence ID" value="SJM58650.1"/>
    <property type="molecule type" value="Genomic_DNA"/>
</dbReference>
<evidence type="ECO:0000256" key="5">
    <source>
        <dbReference type="ARBA" id="ARBA00023136"/>
    </source>
</evidence>
<dbReference type="GO" id="GO:0016787">
    <property type="term" value="F:hydrolase activity"/>
    <property type="evidence" value="ECO:0007669"/>
    <property type="project" value="UniProtKB-KW"/>
</dbReference>
<evidence type="ECO:0000256" key="2">
    <source>
        <dbReference type="ARBA" id="ARBA00022475"/>
    </source>
</evidence>
<dbReference type="Proteomes" id="UP000195913">
    <property type="component" value="Unassembled WGS sequence"/>
</dbReference>
<keyword evidence="3 7" id="KW-0812">Transmembrane</keyword>
<evidence type="ECO:0000256" key="6">
    <source>
        <dbReference type="SAM" id="MobiDB-lite"/>
    </source>
</evidence>
<feature type="transmembrane region" description="Helical" evidence="7">
    <location>
        <begin position="248"/>
        <end position="271"/>
    </location>
</feature>
<dbReference type="Pfam" id="PF03631">
    <property type="entry name" value="Virul_fac_BrkB"/>
    <property type="match status" value="1"/>
</dbReference>
<comment type="subcellular location">
    <subcellularLocation>
        <location evidence="1">Cell membrane</location>
        <topology evidence="1">Multi-pass membrane protein</topology>
    </subcellularLocation>
</comment>
<feature type="region of interest" description="Disordered" evidence="6">
    <location>
        <begin position="1"/>
        <end position="42"/>
    </location>
</feature>
<evidence type="ECO:0000256" key="4">
    <source>
        <dbReference type="ARBA" id="ARBA00022989"/>
    </source>
</evidence>
<feature type="compositionally biased region" description="Basic and acidic residues" evidence="6">
    <location>
        <begin position="18"/>
        <end position="32"/>
    </location>
</feature>
<proteinExistence type="predicted"/>
<evidence type="ECO:0000313" key="8">
    <source>
        <dbReference type="EMBL" id="SJM58650.1"/>
    </source>
</evidence>
<keyword evidence="2" id="KW-1003">Cell membrane</keyword>
<name>A0A1R4FRL0_9MICC</name>
<accession>A0A1R4FRL0</accession>
<dbReference type="PANTHER" id="PTHR30213">
    <property type="entry name" value="INNER MEMBRANE PROTEIN YHJD"/>
    <property type="match status" value="1"/>
</dbReference>
<reference evidence="8 9" key="1">
    <citation type="submission" date="2017-02" db="EMBL/GenBank/DDBJ databases">
        <authorList>
            <person name="Peterson S.W."/>
        </authorList>
    </citation>
    <scope>NUCLEOTIDE SEQUENCE [LARGE SCALE GENOMIC DNA]</scope>
    <source>
        <strain evidence="8 9">B Ar 00.02</strain>
    </source>
</reference>
<dbReference type="GO" id="GO:0005886">
    <property type="term" value="C:plasma membrane"/>
    <property type="evidence" value="ECO:0007669"/>
    <property type="project" value="UniProtKB-SubCell"/>
</dbReference>
<feature type="transmembrane region" description="Helical" evidence="7">
    <location>
        <begin position="128"/>
        <end position="151"/>
    </location>
</feature>
<feature type="compositionally biased region" description="Basic and acidic residues" evidence="6">
    <location>
        <begin position="332"/>
        <end position="348"/>
    </location>
</feature>
<evidence type="ECO:0000256" key="1">
    <source>
        <dbReference type="ARBA" id="ARBA00004651"/>
    </source>
</evidence>